<name>A0A6N2V3V6_CLOIN</name>
<protein>
    <submittedName>
        <fullName evidence="1">Uncharacterized protein</fullName>
    </submittedName>
</protein>
<dbReference type="EMBL" id="CACRTE010000029">
    <property type="protein sequence ID" value="VYT24690.1"/>
    <property type="molecule type" value="Genomic_DNA"/>
</dbReference>
<dbReference type="RefSeq" id="WP_002608018.1">
    <property type="nucleotide sequence ID" value="NZ_BAAACC010000030.1"/>
</dbReference>
<accession>A0A6N2V3V6</accession>
<dbReference type="GeneID" id="76259368"/>
<proteinExistence type="predicted"/>
<organism evidence="1">
    <name type="scientific">Clostridium innocuum</name>
    <dbReference type="NCBI Taxonomy" id="1522"/>
    <lineage>
        <taxon>Bacteria</taxon>
        <taxon>Bacillati</taxon>
        <taxon>Bacillota</taxon>
        <taxon>Clostridia</taxon>
        <taxon>Eubacteriales</taxon>
        <taxon>Clostridiaceae</taxon>
        <taxon>Clostridium</taxon>
    </lineage>
</organism>
<evidence type="ECO:0000313" key="1">
    <source>
        <dbReference type="EMBL" id="VYT24690.1"/>
    </source>
</evidence>
<sequence length="42" mass="4937">MRRQYTFIAPKGKASKVRMGRHLFNIHCDTQRILHEAGEIIL</sequence>
<dbReference type="AlphaFoldDB" id="A0A6N2V3V6"/>
<reference evidence="1" key="1">
    <citation type="submission" date="2019-11" db="EMBL/GenBank/DDBJ databases">
        <authorList>
            <person name="Feng L."/>
        </authorList>
    </citation>
    <scope>NUCLEOTIDE SEQUENCE</scope>
    <source>
        <strain evidence="1">CinnocuumLFYP12</strain>
    </source>
</reference>
<gene>
    <name evidence="1" type="ORF">CILFYP12_02135</name>
</gene>